<keyword evidence="4" id="KW-1185">Reference proteome</keyword>
<dbReference type="Proteomes" id="UP001372338">
    <property type="component" value="Unassembled WGS sequence"/>
</dbReference>
<accession>A0AAN9FBG9</accession>
<evidence type="ECO:0000256" key="1">
    <source>
        <dbReference type="SAM" id="MobiDB-lite"/>
    </source>
</evidence>
<dbReference type="SMART" id="SM01054">
    <property type="entry name" value="CaM_binding"/>
    <property type="match status" value="1"/>
</dbReference>
<dbReference type="AlphaFoldDB" id="A0AAN9FBG9"/>
<dbReference type="GO" id="GO:0005516">
    <property type="term" value="F:calmodulin binding"/>
    <property type="evidence" value="ECO:0007669"/>
    <property type="project" value="InterPro"/>
</dbReference>
<evidence type="ECO:0000313" key="4">
    <source>
        <dbReference type="Proteomes" id="UP001372338"/>
    </source>
</evidence>
<feature type="region of interest" description="Disordered" evidence="1">
    <location>
        <begin position="239"/>
        <end position="392"/>
    </location>
</feature>
<gene>
    <name evidence="3" type="ORF">RIF29_14411</name>
</gene>
<evidence type="ECO:0000259" key="2">
    <source>
        <dbReference type="SMART" id="SM01054"/>
    </source>
</evidence>
<dbReference type="Pfam" id="PF07839">
    <property type="entry name" value="CaM_binding"/>
    <property type="match status" value="1"/>
</dbReference>
<comment type="caution">
    <text evidence="3">The sequence shown here is derived from an EMBL/GenBank/DDBJ whole genome shotgun (WGS) entry which is preliminary data.</text>
</comment>
<feature type="compositionally biased region" description="Basic and acidic residues" evidence="1">
    <location>
        <begin position="329"/>
        <end position="341"/>
    </location>
</feature>
<reference evidence="3 4" key="1">
    <citation type="submission" date="2024-01" db="EMBL/GenBank/DDBJ databases">
        <title>The genomes of 5 underutilized Papilionoideae crops provide insights into root nodulation and disease resistanc.</title>
        <authorList>
            <person name="Yuan L."/>
        </authorList>
    </citation>
    <scope>NUCLEOTIDE SEQUENCE [LARGE SCALE GENOMIC DNA]</scope>
    <source>
        <strain evidence="3">ZHUSHIDOU_FW_LH</strain>
        <tissue evidence="3">Leaf</tissue>
    </source>
</reference>
<name>A0AAN9FBG9_CROPI</name>
<feature type="compositionally biased region" description="Basic residues" evidence="1">
    <location>
        <begin position="380"/>
        <end position="392"/>
    </location>
</feature>
<dbReference type="EMBL" id="JAYWIO010000003">
    <property type="protein sequence ID" value="KAK7273362.1"/>
    <property type="molecule type" value="Genomic_DNA"/>
</dbReference>
<feature type="compositionally biased region" description="Basic and acidic residues" evidence="1">
    <location>
        <begin position="348"/>
        <end position="367"/>
    </location>
</feature>
<feature type="compositionally biased region" description="Basic and acidic residues" evidence="1">
    <location>
        <begin position="16"/>
        <end position="26"/>
    </location>
</feature>
<dbReference type="InterPro" id="IPR012417">
    <property type="entry name" value="CaM-bd_dom_pln"/>
</dbReference>
<proteinExistence type="predicted"/>
<organism evidence="3 4">
    <name type="scientific">Crotalaria pallida</name>
    <name type="common">Smooth rattlebox</name>
    <name type="synonym">Crotalaria striata</name>
    <dbReference type="NCBI Taxonomy" id="3830"/>
    <lineage>
        <taxon>Eukaryota</taxon>
        <taxon>Viridiplantae</taxon>
        <taxon>Streptophyta</taxon>
        <taxon>Embryophyta</taxon>
        <taxon>Tracheophyta</taxon>
        <taxon>Spermatophyta</taxon>
        <taxon>Magnoliopsida</taxon>
        <taxon>eudicotyledons</taxon>
        <taxon>Gunneridae</taxon>
        <taxon>Pentapetalae</taxon>
        <taxon>rosids</taxon>
        <taxon>fabids</taxon>
        <taxon>Fabales</taxon>
        <taxon>Fabaceae</taxon>
        <taxon>Papilionoideae</taxon>
        <taxon>50 kb inversion clade</taxon>
        <taxon>genistoids sensu lato</taxon>
        <taxon>core genistoids</taxon>
        <taxon>Crotalarieae</taxon>
        <taxon>Crotalaria</taxon>
    </lineage>
</organism>
<feature type="compositionally biased region" description="Basic and acidic residues" evidence="1">
    <location>
        <begin position="261"/>
        <end position="288"/>
    </location>
</feature>
<dbReference type="PANTHER" id="PTHR33349:SF1">
    <property type="entry name" value="EMB|CAB62594.1"/>
    <property type="match status" value="1"/>
</dbReference>
<dbReference type="PANTHER" id="PTHR33349">
    <property type="entry name" value="EMB|CAB62594.1"/>
    <property type="match status" value="1"/>
</dbReference>
<feature type="region of interest" description="Disordered" evidence="1">
    <location>
        <begin position="1"/>
        <end position="26"/>
    </location>
</feature>
<feature type="domain" description="Calmodulin-binding" evidence="2">
    <location>
        <begin position="469"/>
        <end position="586"/>
    </location>
</feature>
<protein>
    <recommendedName>
        <fullName evidence="2">Calmodulin-binding domain-containing protein</fullName>
    </recommendedName>
</protein>
<feature type="region of interest" description="Disordered" evidence="1">
    <location>
        <begin position="455"/>
        <end position="479"/>
    </location>
</feature>
<evidence type="ECO:0000313" key="3">
    <source>
        <dbReference type="EMBL" id="KAK7273362.1"/>
    </source>
</evidence>
<sequence length="598" mass="66942">MMAEQSSVCLPVEPEETTKSSEVESRRQSIGMVCSGNKKEKVIPHYLRASTGSCHDLCKYGRKHAFEAIEKRSTLISKDCCPEPFSALTSHLIMAEQSVDSPMASETTNSSGVELRRHSTGKAISRNNIEKVIPHYLMASTGSCHEFCKYGKKHEFEAIEKCSVSKEAVVDSKPTKISVFECRKSIETKSSNTNKPDLQTKSSDIKRQIGNEVLSNGNKTSLVKVKPSTFSKPHFSTTFKVETQSKSSSKKKKNPSKSISKKKETLQKSTSNKKETPSKSTSKTKETPAKSTFNNKKESPSKSTSGRVKTHSKSTPNKMESSSKLSSLKGKEMEFSDEKRVISLMQSKDIRSKRNSEIKKEKREVTCKVDSPSTASLKSKPSHKRSASFNARMHKSLKIVSYVNKQPKHELVEPKEHNHEVEEKTLHVIKVENENQTLQSDQNVCQDIKLSLSSSSSSNIQSSSKEDQEESEYATTNELVEEDSFSGNCEIDEYIENDTQTEKSNSRRRFKFRLGRVLGDNATKAKDGADSNDGPEIVFLRHLDVQRKKDGRRLFNTVIEETASKLVKSRKSKVKALVGAFETVISLQEKNPFANIHC</sequence>
<feature type="compositionally biased region" description="Polar residues" evidence="1">
    <location>
        <begin position="301"/>
        <end position="320"/>
    </location>
</feature>